<keyword evidence="2" id="KW-0732">Signal</keyword>
<dbReference type="GO" id="GO:0005509">
    <property type="term" value="F:calcium ion binding"/>
    <property type="evidence" value="ECO:0007669"/>
    <property type="project" value="InterPro"/>
</dbReference>
<proteinExistence type="inferred from homology"/>
<dbReference type="InterPro" id="IPR015919">
    <property type="entry name" value="Cadherin-like_sf"/>
</dbReference>
<evidence type="ECO:0000256" key="1">
    <source>
        <dbReference type="ARBA" id="ARBA00005710"/>
    </source>
</evidence>
<dbReference type="InterPro" id="IPR006644">
    <property type="entry name" value="Cadg"/>
</dbReference>
<feature type="domain" description="Cadherin" evidence="5">
    <location>
        <begin position="1809"/>
        <end position="1899"/>
    </location>
</feature>
<dbReference type="Gene3D" id="2.40.160.20">
    <property type="match status" value="1"/>
</dbReference>
<dbReference type="Pfam" id="PF17963">
    <property type="entry name" value="Big_9"/>
    <property type="match status" value="5"/>
</dbReference>
<evidence type="ECO:0000256" key="4">
    <source>
        <dbReference type="SAM" id="MobiDB-lite"/>
    </source>
</evidence>
<dbReference type="Gene3D" id="2.60.40.10">
    <property type="entry name" value="Immunoglobulins"/>
    <property type="match status" value="2"/>
</dbReference>
<dbReference type="eggNOG" id="COG3637">
    <property type="taxonomic scope" value="Bacteria"/>
</dbReference>
<dbReference type="GO" id="GO:0046930">
    <property type="term" value="C:pore complex"/>
    <property type="evidence" value="ECO:0007669"/>
    <property type="project" value="UniProtKB-KW"/>
</dbReference>
<keyword evidence="3" id="KW-0626">Porin</keyword>
<evidence type="ECO:0000256" key="2">
    <source>
        <dbReference type="ARBA" id="ARBA00022729"/>
    </source>
</evidence>
<evidence type="ECO:0000259" key="5">
    <source>
        <dbReference type="PROSITE" id="PS50268"/>
    </source>
</evidence>
<keyword evidence="3" id="KW-0812">Transmembrane</keyword>
<dbReference type="SMART" id="SM00736">
    <property type="entry name" value="CADG"/>
    <property type="match status" value="1"/>
</dbReference>
<dbReference type="SUPFAM" id="SSF56925">
    <property type="entry name" value="OMPA-like"/>
    <property type="match status" value="1"/>
</dbReference>
<dbReference type="InterPro" id="IPR053784">
    <property type="entry name" value="Choice_anch_U_dom"/>
</dbReference>
<keyword evidence="7" id="KW-1185">Reference proteome</keyword>
<dbReference type="NCBIfam" id="TIGR02601">
    <property type="entry name" value="autotrns_rpt"/>
    <property type="match status" value="4"/>
</dbReference>
<comment type="similarity">
    <text evidence="1">Belongs to the outer membrane OOP (TC 1.B.6) superfamily. OmpA family.</text>
</comment>
<dbReference type="NCBIfam" id="NF041766">
    <property type="entry name" value="choice_anch_U"/>
    <property type="match status" value="1"/>
</dbReference>
<reference evidence="6 7" key="1">
    <citation type="submission" date="2006-03" db="EMBL/GenBank/DDBJ databases">
        <title>Complete sequence of Shewanella denitrificans OS217.</title>
        <authorList>
            <consortium name="US DOE Joint Genome Institute"/>
            <person name="Copeland A."/>
            <person name="Lucas S."/>
            <person name="Lapidus A."/>
            <person name="Barry K."/>
            <person name="Detter J.C."/>
            <person name="Glavina del Rio T."/>
            <person name="Hammon N."/>
            <person name="Israni S."/>
            <person name="Dalin E."/>
            <person name="Tice H."/>
            <person name="Pitluck S."/>
            <person name="Brettin T."/>
            <person name="Bruce D."/>
            <person name="Han C."/>
            <person name="Tapia R."/>
            <person name="Gilna P."/>
            <person name="Kiss H."/>
            <person name="Schmutz J."/>
            <person name="Larimer F."/>
            <person name="Land M."/>
            <person name="Hauser L."/>
            <person name="Kyrpides N."/>
            <person name="Lykidis A."/>
            <person name="Richardson P."/>
        </authorList>
    </citation>
    <scope>NUCLEOTIDE SEQUENCE [LARGE SCALE GENOMIC DNA]</scope>
    <source>
        <strain evidence="7">OS217 / ATCC BAA-1090 / DSM 15013</strain>
    </source>
</reference>
<dbReference type="HOGENOM" id="CLU_225822_0_0_6"/>
<keyword evidence="3" id="KW-0813">Transport</keyword>
<dbReference type="InterPro" id="IPR012332">
    <property type="entry name" value="Autotransporter_pectin_lyase_C"/>
</dbReference>
<protein>
    <submittedName>
        <fullName evidence="6">Cadherin</fullName>
    </submittedName>
</protein>
<dbReference type="InterPro" id="IPR025592">
    <property type="entry name" value="DUF4347"/>
</dbReference>
<accession>Q12HS5</accession>
<dbReference type="Pfam" id="PF01389">
    <property type="entry name" value="OmpA_membrane"/>
    <property type="match status" value="1"/>
</dbReference>
<dbReference type="InterPro" id="IPR013425">
    <property type="entry name" value="Autotrns_rpt"/>
</dbReference>
<evidence type="ECO:0000313" key="7">
    <source>
        <dbReference type="Proteomes" id="UP000001982"/>
    </source>
</evidence>
<dbReference type="eggNOG" id="COG4625">
    <property type="taxonomic scope" value="Bacteria"/>
</dbReference>
<dbReference type="Gene3D" id="2.60.40.2810">
    <property type="match status" value="4"/>
</dbReference>
<sequence length="3089" mass="314858">MIIDESVDDRAVFYRDLKPGVVIHEMNLSSNGLEQLGDILKDYKNIEALHVISHGSDGEIKLGNSVINQQVLQNNPHLFNQLKQNLSPRADILFYGCNLASGEKGEALLAYISTALDADVAASNTPTGHAQFGGDWVLEVSTGAIEHRLPFSAPALANWQHVLPTFDGDGGSLSGANYIEADNGDGITMTATFNGDTADVADGGNGGGSSGNVFYGVGATATSVQVSFSSPVNISSFVYFEADGTASTGNYTFTVTSGSGSTIVKTQADFTLLSGLAGVTLTPVDWTSVSTFTITSDAINFSPGLDTLAYTMGNNAPVLTNLNGDSVAWAGVGNYVSLDAGTSLGVSDVELDALNGGNGNYAGASLTLQRVGTAITTDVFGFDTSGALFSVSGANLQSGGLTFATFTNTSGVLSINFNSSATTATKSLVQDVLQRIQYSNNTPAADAALRYSLSDGTASTTADVTVTSDSIYVTSTTDTATINLNNGVSFSEAVAIALADTTGSQTLILSSAFTSSMSLAGNLSIAENLTIDASAAGSSFAIAGSTLTLDSGFTLSLTHANQLQISSNINGAGNLSKAGAGSLRLTGTNSSRTGSTSVLGGTLDIDADTNLDGANTGVLTLDGGTLAMTVTGGSTFNPNIQTINNPITLGAAGGSFNPTGGGGRNIINLSGVISGSGTLTKIGASVLQLSGNNSYSGATTITVGGLLLSHNNGLGSTSGSTTVNAGSALRIAAGVVSPEPLFLNGTGRNIDAVDYGALGADAYSLGTSTVSGNIELSTGTNISVINGSNLILSGIVSGTATLTKTDTGSLTLAGTNTNSGATSVSEGTLVLDNGAAMADTTAVSIASGATLRLDASETIGVLSGAGTLAMNGAHLTLNQTSDSSFSGGITGSGSNLTKSGSSKLTLSGTSTYTGVTSISGGSLSLTGALSGTTGATIGSGGTLEGTGSLFATSSTNTLTVQSGGILSPGISGPGTITINGNLTIASGGALTAQITGTVLGSGYDSVAVNGTVDVSSATLNVNHSYTAGLGDSYRLLVNDGVDSITGNFSGLPQGGTVTAAGNSTVLTAYYAATDGGGYSGGNEFMLVAPVDITPPTVSSVNVPANATYVSGQNLDFTINFDENITVNTGGGTPQLALTIGATTRQANYQSGSGSSSLLFRYTIQSGDADSDGIAIGTLATNGGTLRDGAGNNANLTLNSVGPTSSVLVDAVAPTVSSVNVPANATYVSGQNLDFTINFDENITVNTGGGTPQLALTIGATGRQASYQSGSGTSSLLYRYTVQSGDADSDGIVISSLASNGGTLRDGAGNNANLTLNSVGSTASVLVDAVTPIVSSVNVPANTTYVSGQNLDFTINFDENITVNTGGGTPQLALIIGATTRQATYLSGSGTSSLLYRYTVQNGDTDSDGIAIGSLASNGGTLRDGAGNNANLTLNSVGSTASVLVDAAAPSISSVNVPANATYVSGQNLDFSINFDENITVNTAGGTPQLALTIGSTTRQAAYLSGSGTSSLMYRYTVQNGDLDSDGIAIGTLSSNGGTLRDAIGNNANLTLNSVGSTAAVLVDATAPTVTSVTSSTLDGSYKLGDVIALQVLFGEVVTVTGTPQLTLETGTIDRVVNYSSGTGSSTLIFNYTVQVGDVSSDLDYAVTTALALNGGSIKDAAGNDATLTLVTPGAVNSLGANKALVVDGVAPTMISSTPSDDGSAGYNDTLQLTFSEPVLAGIGSVRLYDASDDSLFETVDVANLVISGSSVTVDWVGNLIPTHSYYVQLTAGVIKDSAGNPFAGINDKTSLNFTVTHVAPVAMADSATTDEDSSIAIPVLSNDVSSGFALNPASVLIVTAPSNGSTSINNSTGVITYTPNANHNGADSFSYKVQDVNGGQSNAASVSITINAVNDAPVITGVPATSVNQGATYSFVPTASDVDANSVLSFSIVNKPSWAAFDTSTGALTGTPTRSDIGSTSGIGISVSDGILSAQLPAFSLEVLSTNSAPVATNASVSLDEDTSLSISFTATDAEDDVLSFEVVTQPASGKLVKHGSVWLYTPDADFNGDDSVRFIAKDAELSSTPGVVSIKVNPVNDEPKAVDDNISQSLSTDNSYTLAVLDNDTDVDGDTLTIDGAAADVGSVQIVSSQLKYQAPTGFVGPVALRYSISDGHKGRSNAKVQLLITGENSADAPVITVPADITANATGLFTQLKLGVATAVDASGKKLAVSLVNTKQLFAPGEHVAYWQATDSQGRSAIKSQKVTVKPLISISRNQVVSEGSEAKVSVFLNGPSPQYPVSVPYTVSGSSDGNDHDLVDGVVEITSGLSASFSVNVFDDGVTEADEELVISLDPSLNLSGQRETRLLITEANIAPQASIVVTQSNEQRTQVSKAEGKVYIKVKSRDVNSQDSLTEVWSTGALVLDTDADGSYFDPSTLDAGSYPISLVVTDDGTPQLSTKVQLTLLVKDSLPVLTGADSDGDLIPDNQEGFADTDGDGIADYLDAINECNVLQERASSQQTFLAESQSGVCLRLGNTAQLIGSQGIQVPDSALIKDALADNLGGLFDFELTAIPRLGASVAVVIPQARPVPTNAVYRKFVRGNWQDFVLNANNSVMSSAGNSGYCPPPGAAQWQAGLTEGHWCVQLSIEDGGPNDDDGIANGTIVDPGGVAVMLNSNSLPVAVADAVIVPVNQSAEIDVLANDTDADGDALTVRQVSSQFGTAVVLDNQQISYTPAADFIGTDVLVYSISDGKGGTASSELTVTVVANRAPVAVDDMASTDDKTVLLLNVLANDSDPDNQALSIIAASAEQGSVMIENNQLRYTPKTGFEGIDTVSYRISDGLDGEATANVMVSVKAYKAQVVDNQSGGSVHWLWSSMLLLSLVLRRKLNSLAKLKLALFKLAQHKNACFSALVLLLGVGSAQAKEENSPWYLDANLSVNETDKTQMELQQEVTAGTISGFDNSDTGVGLSLGYQVTPLLAFELGYLDLGEGSAQISGESLDAGQYHELMKLVSPVLPQGGTVGARFTLMEHQGWRFSVPVGVFIWESELHSDSQGQRLTTKLDDTDWYAGMRFDYALAQHWSMGLGINYYALAPNDVLSYQLSVRYQF</sequence>
<dbReference type="NCBIfam" id="NF012211">
    <property type="entry name" value="tand_rpt_95"/>
    <property type="match status" value="5"/>
</dbReference>
<gene>
    <name evidence="6" type="ordered locus">Sden_3728</name>
</gene>
<dbReference type="PROSITE" id="PS50268">
    <property type="entry name" value="CADHERIN_2"/>
    <property type="match status" value="1"/>
</dbReference>
<dbReference type="EMBL" id="CP000302">
    <property type="protein sequence ID" value="ABE57001.1"/>
    <property type="molecule type" value="Genomic_DNA"/>
</dbReference>
<dbReference type="Pfam" id="PF12951">
    <property type="entry name" value="PATR"/>
    <property type="match status" value="4"/>
</dbReference>
<dbReference type="InterPro" id="IPR002126">
    <property type="entry name" value="Cadherin-like_dom"/>
</dbReference>
<dbReference type="Pfam" id="PF14252">
    <property type="entry name" value="DUF4347"/>
    <property type="match status" value="1"/>
</dbReference>
<evidence type="ECO:0000256" key="3">
    <source>
        <dbReference type="ARBA" id="ARBA00023114"/>
    </source>
</evidence>
<dbReference type="InterPro" id="IPR013783">
    <property type="entry name" value="Ig-like_fold"/>
</dbReference>
<dbReference type="InterPro" id="IPR011050">
    <property type="entry name" value="Pectin_lyase_fold/virulence"/>
</dbReference>
<dbReference type="Gene3D" id="2.160.20.20">
    <property type="match status" value="1"/>
</dbReference>
<dbReference type="GO" id="GO:0009279">
    <property type="term" value="C:cell outer membrane"/>
    <property type="evidence" value="ECO:0007669"/>
    <property type="project" value="InterPro"/>
</dbReference>
<dbReference type="STRING" id="318161.Sden_3728"/>
<dbReference type="SUPFAM" id="SSF141072">
    <property type="entry name" value="CalX-like"/>
    <property type="match status" value="1"/>
</dbReference>
<keyword evidence="3" id="KW-0406">Ion transport</keyword>
<evidence type="ECO:0000313" key="6">
    <source>
        <dbReference type="EMBL" id="ABE57001.1"/>
    </source>
</evidence>
<feature type="region of interest" description="Disordered" evidence="4">
    <location>
        <begin position="884"/>
        <end position="903"/>
    </location>
</feature>
<dbReference type="InterPro" id="IPR011250">
    <property type="entry name" value="OMP/PagP_B-barrel"/>
</dbReference>
<dbReference type="PANTHER" id="PTHR34720">
    <property type="entry name" value="MICROCYSTIN DEPENDENT PROTEIN"/>
    <property type="match status" value="1"/>
</dbReference>
<dbReference type="KEGG" id="sdn:Sden_3728"/>
<name>Q12HS5_SHEDO</name>
<dbReference type="GO" id="GO:0007156">
    <property type="term" value="P:homophilic cell adhesion via plasma membrane adhesion molecules"/>
    <property type="evidence" value="ECO:0007669"/>
    <property type="project" value="InterPro"/>
</dbReference>
<dbReference type="InterPro" id="IPR000498">
    <property type="entry name" value="OmpA-like_TM_dom"/>
</dbReference>
<dbReference type="GO" id="GO:0015288">
    <property type="term" value="F:porin activity"/>
    <property type="evidence" value="ECO:0007669"/>
    <property type="project" value="UniProtKB-KW"/>
</dbReference>
<organism evidence="6 7">
    <name type="scientific">Shewanella denitrificans (strain OS217 / ATCC BAA-1090 / DSM 15013)</name>
    <dbReference type="NCBI Taxonomy" id="318161"/>
    <lineage>
        <taxon>Bacteria</taxon>
        <taxon>Pseudomonadati</taxon>
        <taxon>Pseudomonadota</taxon>
        <taxon>Gammaproteobacteria</taxon>
        <taxon>Alteromonadales</taxon>
        <taxon>Shewanellaceae</taxon>
        <taxon>Shewanella</taxon>
    </lineage>
</organism>
<dbReference type="SUPFAM" id="SSF51126">
    <property type="entry name" value="Pectin lyase-like"/>
    <property type="match status" value="2"/>
</dbReference>
<dbReference type="PANTHER" id="PTHR34720:SF9">
    <property type="entry name" value="BLR4714 PROTEIN"/>
    <property type="match status" value="1"/>
</dbReference>
<dbReference type="eggNOG" id="COG2982">
    <property type="taxonomic scope" value="Bacteria"/>
</dbReference>
<dbReference type="SUPFAM" id="SSF49313">
    <property type="entry name" value="Cadherin-like"/>
    <property type="match status" value="1"/>
</dbReference>
<dbReference type="eggNOG" id="COG5184">
    <property type="taxonomic scope" value="Bacteria"/>
</dbReference>
<dbReference type="InterPro" id="IPR038081">
    <property type="entry name" value="CalX-like_sf"/>
</dbReference>
<dbReference type="Gene3D" id="2.60.40.3440">
    <property type="match status" value="1"/>
</dbReference>
<dbReference type="Proteomes" id="UP000001982">
    <property type="component" value="Chromosome"/>
</dbReference>